<dbReference type="GO" id="GO:0004197">
    <property type="term" value="F:cysteine-type endopeptidase activity"/>
    <property type="evidence" value="ECO:0007669"/>
    <property type="project" value="InterPro"/>
</dbReference>
<feature type="compositionally biased region" description="Polar residues" evidence="1">
    <location>
        <begin position="1"/>
        <end position="13"/>
    </location>
</feature>
<protein>
    <recommendedName>
        <fullName evidence="2">Peptidase C14 caspase domain-containing protein</fullName>
    </recommendedName>
</protein>
<dbReference type="AlphaFoldDB" id="X8JL45"/>
<accession>X8JL45</accession>
<proteinExistence type="predicted"/>
<dbReference type="Pfam" id="PF00656">
    <property type="entry name" value="Peptidase_C14"/>
    <property type="match status" value="1"/>
</dbReference>
<organism evidence="3 4">
    <name type="scientific">Rhizoctonia solani AG-3 Rhs1AP</name>
    <dbReference type="NCBI Taxonomy" id="1086054"/>
    <lineage>
        <taxon>Eukaryota</taxon>
        <taxon>Fungi</taxon>
        <taxon>Dikarya</taxon>
        <taxon>Basidiomycota</taxon>
        <taxon>Agaricomycotina</taxon>
        <taxon>Agaricomycetes</taxon>
        <taxon>Cantharellales</taxon>
        <taxon>Ceratobasidiaceae</taxon>
        <taxon>Rhizoctonia</taxon>
    </lineage>
</organism>
<feature type="region of interest" description="Disordered" evidence="1">
    <location>
        <begin position="1"/>
        <end position="28"/>
    </location>
</feature>
<feature type="compositionally biased region" description="Low complexity" evidence="1">
    <location>
        <begin position="16"/>
        <end position="28"/>
    </location>
</feature>
<dbReference type="InterPro" id="IPR011600">
    <property type="entry name" value="Pept_C14_caspase"/>
</dbReference>
<dbReference type="Gene3D" id="3.40.50.1460">
    <property type="match status" value="1"/>
</dbReference>
<gene>
    <name evidence="3" type="ORF">RSOL_513590</name>
</gene>
<sequence length="312" mass="34832">MHPSNQNNATNPEPSGPSSSLSRSLSGSLHPRCSLLTNGYSAHAKHADQNMRDMVLNPEAIKHDLRGLNHWITQLAPNTKPSFELYCDRKKYRPADETRIRTVMQTPRKLPTFIYLAGHTETDISVTGPSNGQLVYAPDDCLEASDSDQLKLIAYETMRQWLLNSSHSESLLFLTEVCYCENFLQLPYVLELNGDETQWTKTSYYGSFKGNSSDIVHFAATSPGEQAMSFGTIGSVFTKAFCYVDPKEVRSLKAIAQQLQKNVNEILSGSSRQKSQNVKIYSSRMIDDPHFFATLGFFLSSSGVEDDYDSSG</sequence>
<evidence type="ECO:0000313" key="3">
    <source>
        <dbReference type="EMBL" id="EUC64517.1"/>
    </source>
</evidence>
<name>X8JL45_9AGAM</name>
<evidence type="ECO:0000256" key="1">
    <source>
        <dbReference type="SAM" id="MobiDB-lite"/>
    </source>
</evidence>
<evidence type="ECO:0000259" key="2">
    <source>
        <dbReference type="Pfam" id="PF00656"/>
    </source>
</evidence>
<dbReference type="Proteomes" id="UP000030108">
    <property type="component" value="Unassembled WGS sequence"/>
</dbReference>
<evidence type="ECO:0000313" key="4">
    <source>
        <dbReference type="Proteomes" id="UP000030108"/>
    </source>
</evidence>
<feature type="domain" description="Peptidase C14 caspase" evidence="2">
    <location>
        <begin position="113"/>
        <end position="285"/>
    </location>
</feature>
<dbReference type="OrthoDB" id="3159128at2759"/>
<dbReference type="EMBL" id="JATN01000313">
    <property type="protein sequence ID" value="EUC64517.1"/>
    <property type="molecule type" value="Genomic_DNA"/>
</dbReference>
<reference evidence="4" key="1">
    <citation type="journal article" date="2014" name="Genome Announc.">
        <title>Draft genome sequence of the plant-pathogenic soil fungus Rhizoctonia solani anastomosis group 3 strain Rhs1AP.</title>
        <authorList>
            <person name="Cubeta M.A."/>
            <person name="Thomas E."/>
            <person name="Dean R.A."/>
            <person name="Jabaji S."/>
            <person name="Neate S.M."/>
            <person name="Tavantzis S."/>
            <person name="Toda T."/>
            <person name="Vilgalys R."/>
            <person name="Bharathan N."/>
            <person name="Fedorova-Abrams N."/>
            <person name="Pakala S.B."/>
            <person name="Pakala S.M."/>
            <person name="Zafar N."/>
            <person name="Joardar V."/>
            <person name="Losada L."/>
            <person name="Nierman W.C."/>
        </authorList>
    </citation>
    <scope>NUCLEOTIDE SEQUENCE [LARGE SCALE GENOMIC DNA]</scope>
    <source>
        <strain evidence="4">AG-3</strain>
    </source>
</reference>
<comment type="caution">
    <text evidence="3">The sequence shown here is derived from an EMBL/GenBank/DDBJ whole genome shotgun (WGS) entry which is preliminary data.</text>
</comment>
<dbReference type="GO" id="GO:0006508">
    <property type="term" value="P:proteolysis"/>
    <property type="evidence" value="ECO:0007669"/>
    <property type="project" value="InterPro"/>
</dbReference>